<keyword evidence="4 7" id="KW-0641">Proline biosynthesis</keyword>
<dbReference type="Gene3D" id="1.10.3730.10">
    <property type="entry name" value="ProC C-terminal domain-like"/>
    <property type="match status" value="1"/>
</dbReference>
<comment type="catalytic activity">
    <reaction evidence="4 7">
        <text>L-proline + NADP(+) = (S)-1-pyrroline-5-carboxylate + NADPH + 2 H(+)</text>
        <dbReference type="Rhea" id="RHEA:14109"/>
        <dbReference type="ChEBI" id="CHEBI:15378"/>
        <dbReference type="ChEBI" id="CHEBI:17388"/>
        <dbReference type="ChEBI" id="CHEBI:57783"/>
        <dbReference type="ChEBI" id="CHEBI:58349"/>
        <dbReference type="ChEBI" id="CHEBI:60039"/>
        <dbReference type="EC" id="1.5.1.2"/>
    </reaction>
</comment>
<dbReference type="EMBL" id="CP020370">
    <property type="protein sequence ID" value="AUB84930.1"/>
    <property type="molecule type" value="Genomic_DNA"/>
</dbReference>
<dbReference type="PIRSF" id="PIRSF000193">
    <property type="entry name" value="Pyrrol-5-carb_rd"/>
    <property type="match status" value="1"/>
</dbReference>
<keyword evidence="4 7" id="KW-0028">Amino-acid biosynthesis</keyword>
<proteinExistence type="inferred from homology"/>
<protein>
    <recommendedName>
        <fullName evidence="4 5">Pyrroline-5-carboxylate reductase</fullName>
        <shortName evidence="4">P5C reductase</shortName>
        <shortName evidence="4">P5CR</shortName>
        <ecNumber evidence="4 5">1.5.1.2</ecNumber>
    </recommendedName>
    <alternativeName>
        <fullName evidence="4">PCA reductase</fullName>
    </alternativeName>
</protein>
<dbReference type="Pfam" id="PF14748">
    <property type="entry name" value="P5CR_dimer"/>
    <property type="match status" value="1"/>
</dbReference>
<evidence type="ECO:0000256" key="4">
    <source>
        <dbReference type="HAMAP-Rule" id="MF_01925"/>
    </source>
</evidence>
<dbReference type="OrthoDB" id="9805754at2"/>
<evidence type="ECO:0000256" key="1">
    <source>
        <dbReference type="ARBA" id="ARBA00005525"/>
    </source>
</evidence>
<dbReference type="PROSITE" id="PS00521">
    <property type="entry name" value="P5CR"/>
    <property type="match status" value="1"/>
</dbReference>
<evidence type="ECO:0000256" key="8">
    <source>
        <dbReference type="SAM" id="MobiDB-lite"/>
    </source>
</evidence>
<feature type="domain" description="Pyrroline-5-carboxylate reductase dimerisation" evidence="10">
    <location>
        <begin position="164"/>
        <end position="267"/>
    </location>
</feature>
<dbReference type="Gene3D" id="3.40.50.720">
    <property type="entry name" value="NAD(P)-binding Rossmann-like Domain"/>
    <property type="match status" value="1"/>
</dbReference>
<dbReference type="RefSeq" id="WP_100922586.1">
    <property type="nucleotide sequence ID" value="NZ_CP020370.1"/>
</dbReference>
<dbReference type="EC" id="1.5.1.2" evidence="4 5"/>
<evidence type="ECO:0000256" key="3">
    <source>
        <dbReference type="ARBA" id="ARBA00023002"/>
    </source>
</evidence>
<dbReference type="PANTHER" id="PTHR11645">
    <property type="entry name" value="PYRROLINE-5-CARBOXYLATE REDUCTASE"/>
    <property type="match status" value="1"/>
</dbReference>
<dbReference type="FunFam" id="1.10.3730.10:FF:000001">
    <property type="entry name" value="Pyrroline-5-carboxylate reductase"/>
    <property type="match status" value="1"/>
</dbReference>
<name>A0A2K8UHA2_9GAMM</name>
<comment type="pathway">
    <text evidence="4 7">Amino-acid biosynthesis; L-proline biosynthesis; L-proline from L-glutamate 5-semialdehyde: step 1/1.</text>
</comment>
<dbReference type="NCBIfam" id="TIGR00112">
    <property type="entry name" value="proC"/>
    <property type="match status" value="1"/>
</dbReference>
<dbReference type="GO" id="GO:0005737">
    <property type="term" value="C:cytoplasm"/>
    <property type="evidence" value="ECO:0007669"/>
    <property type="project" value="UniProtKB-SubCell"/>
</dbReference>
<sequence>MSTPSIAFIGGGNMAGSLLAGLLADGCPPASIRVAEPNEARRQELTARFGVRTCANNRQAVGEAATLILCVKPQLAPQVCREIGSLVSELGPLVISIMAGVTEAAIQTWLGAPVPVVRTMPNTPALVQTGAIGMHASPEVTEEGRNQAETILRATGLIRWVDDEAQIDAVTAISGSGPAYFFLLMEALEQAGIDLGLDAETARLLTIQTALGAARMAVESDSPPERLREQVTSPGGTTERALAVFEEAGLRALVGRAALAARDRAAEISRTLLEQS</sequence>
<organism evidence="11 12">
    <name type="scientific">Candidatus Thiodictyon syntrophicum</name>
    <dbReference type="NCBI Taxonomy" id="1166950"/>
    <lineage>
        <taxon>Bacteria</taxon>
        <taxon>Pseudomonadati</taxon>
        <taxon>Pseudomonadota</taxon>
        <taxon>Gammaproteobacteria</taxon>
        <taxon>Chromatiales</taxon>
        <taxon>Chromatiaceae</taxon>
        <taxon>Thiodictyon</taxon>
    </lineage>
</organism>
<accession>A0A2K8UHA2</accession>
<dbReference type="InterPro" id="IPR008927">
    <property type="entry name" value="6-PGluconate_DH-like_C_sf"/>
</dbReference>
<comment type="catalytic activity">
    <reaction evidence="4">
        <text>L-proline + NAD(+) = (S)-1-pyrroline-5-carboxylate + NADH + 2 H(+)</text>
        <dbReference type="Rhea" id="RHEA:14105"/>
        <dbReference type="ChEBI" id="CHEBI:15378"/>
        <dbReference type="ChEBI" id="CHEBI:17388"/>
        <dbReference type="ChEBI" id="CHEBI:57540"/>
        <dbReference type="ChEBI" id="CHEBI:57945"/>
        <dbReference type="ChEBI" id="CHEBI:60039"/>
        <dbReference type="EC" id="1.5.1.2"/>
    </reaction>
</comment>
<keyword evidence="2 4" id="KW-0521">NADP</keyword>
<gene>
    <name evidence="4" type="primary">proC</name>
    <name evidence="11" type="ORF">THSYN_24750</name>
</gene>
<comment type="subcellular location">
    <subcellularLocation>
        <location evidence="4">Cytoplasm</location>
    </subcellularLocation>
</comment>
<evidence type="ECO:0000256" key="5">
    <source>
        <dbReference type="NCBIfam" id="TIGR00112"/>
    </source>
</evidence>
<keyword evidence="4" id="KW-0963">Cytoplasm</keyword>
<keyword evidence="12" id="KW-1185">Reference proteome</keyword>
<dbReference type="UniPathway" id="UPA00098">
    <property type="reaction ID" value="UER00361"/>
</dbReference>
<dbReference type="InterPro" id="IPR029036">
    <property type="entry name" value="P5CR_dimer"/>
</dbReference>
<evidence type="ECO:0000259" key="10">
    <source>
        <dbReference type="Pfam" id="PF14748"/>
    </source>
</evidence>
<feature type="binding site" evidence="6">
    <location>
        <position position="57"/>
    </location>
    <ligand>
        <name>NADPH</name>
        <dbReference type="ChEBI" id="CHEBI:57783"/>
    </ligand>
</feature>
<dbReference type="AlphaFoldDB" id="A0A2K8UHA2"/>
<dbReference type="Proteomes" id="UP000232638">
    <property type="component" value="Chromosome"/>
</dbReference>
<reference evidence="11 12" key="1">
    <citation type="submission" date="2017-03" db="EMBL/GenBank/DDBJ databases">
        <title>Complete genome sequence of Candidatus 'Thiodictyon syntrophicum' sp. nov. strain Cad16T, a photolithoautotroph purple sulfur bacterium isolated from an alpine meromictic lake.</title>
        <authorList>
            <person name="Luedin S.M."/>
            <person name="Pothier J.F."/>
            <person name="Danza F."/>
            <person name="Storelli N."/>
            <person name="Wittwer M."/>
            <person name="Tonolla M."/>
        </authorList>
    </citation>
    <scope>NUCLEOTIDE SEQUENCE [LARGE SCALE GENOMIC DNA]</scope>
    <source>
        <strain evidence="11 12">Cad16T</strain>
    </source>
</reference>
<dbReference type="InterPro" id="IPR028939">
    <property type="entry name" value="P5C_Rdtase_cat_N"/>
</dbReference>
<dbReference type="Pfam" id="PF03807">
    <property type="entry name" value="F420_oxidored"/>
    <property type="match status" value="1"/>
</dbReference>
<dbReference type="PANTHER" id="PTHR11645:SF0">
    <property type="entry name" value="PYRROLINE-5-CARBOXYLATE REDUCTASE 3"/>
    <property type="match status" value="1"/>
</dbReference>
<dbReference type="SUPFAM" id="SSF51735">
    <property type="entry name" value="NAD(P)-binding Rossmann-fold domains"/>
    <property type="match status" value="1"/>
</dbReference>
<evidence type="ECO:0000313" key="12">
    <source>
        <dbReference type="Proteomes" id="UP000232638"/>
    </source>
</evidence>
<dbReference type="GO" id="GO:0004735">
    <property type="term" value="F:pyrroline-5-carboxylate reductase activity"/>
    <property type="evidence" value="ECO:0007669"/>
    <property type="project" value="UniProtKB-UniRule"/>
</dbReference>
<evidence type="ECO:0000256" key="6">
    <source>
        <dbReference type="PIRSR" id="PIRSR000193-1"/>
    </source>
</evidence>
<feature type="binding site" evidence="6">
    <location>
        <begin position="9"/>
        <end position="14"/>
    </location>
    <ligand>
        <name>NADP(+)</name>
        <dbReference type="ChEBI" id="CHEBI:58349"/>
    </ligand>
</feature>
<evidence type="ECO:0000256" key="7">
    <source>
        <dbReference type="RuleBase" id="RU003903"/>
    </source>
</evidence>
<comment type="similarity">
    <text evidence="1 4 7">Belongs to the pyrroline-5-carboxylate reductase family.</text>
</comment>
<comment type="function">
    <text evidence="4">Catalyzes the reduction of 1-pyrroline-5-carboxylate (PCA) to L-proline.</text>
</comment>
<evidence type="ECO:0000259" key="9">
    <source>
        <dbReference type="Pfam" id="PF03807"/>
    </source>
</evidence>
<dbReference type="InterPro" id="IPR053790">
    <property type="entry name" value="P5CR-like_CS"/>
</dbReference>
<dbReference type="GO" id="GO:0055129">
    <property type="term" value="P:L-proline biosynthetic process"/>
    <property type="evidence" value="ECO:0007669"/>
    <property type="project" value="UniProtKB-UniRule"/>
</dbReference>
<dbReference type="InterPro" id="IPR036291">
    <property type="entry name" value="NAD(P)-bd_dom_sf"/>
</dbReference>
<feature type="region of interest" description="Disordered" evidence="8">
    <location>
        <begin position="217"/>
        <end position="236"/>
    </location>
</feature>
<feature type="domain" description="Pyrroline-5-carboxylate reductase catalytic N-terminal" evidence="9">
    <location>
        <begin position="6"/>
        <end position="100"/>
    </location>
</feature>
<keyword evidence="3 4" id="KW-0560">Oxidoreductase</keyword>
<dbReference type="InterPro" id="IPR000304">
    <property type="entry name" value="Pyrroline-COOH_reductase"/>
</dbReference>
<dbReference type="KEGG" id="tsy:THSYN_24750"/>
<evidence type="ECO:0000313" key="11">
    <source>
        <dbReference type="EMBL" id="AUB84930.1"/>
    </source>
</evidence>
<dbReference type="HAMAP" id="MF_01925">
    <property type="entry name" value="P5C_reductase"/>
    <property type="match status" value="1"/>
</dbReference>
<dbReference type="SUPFAM" id="SSF48179">
    <property type="entry name" value="6-phosphogluconate dehydrogenase C-terminal domain-like"/>
    <property type="match status" value="1"/>
</dbReference>
<evidence type="ECO:0000256" key="2">
    <source>
        <dbReference type="ARBA" id="ARBA00022857"/>
    </source>
</evidence>